<comment type="subcellular location">
    <subcellularLocation>
        <location evidence="2">Membrane</location>
        <topology evidence="2">Single-pass membrane protein</topology>
    </subcellularLocation>
</comment>
<dbReference type="GO" id="GO:0004497">
    <property type="term" value="F:monooxygenase activity"/>
    <property type="evidence" value="ECO:0007669"/>
    <property type="project" value="UniProtKB-KW"/>
</dbReference>
<comment type="similarity">
    <text evidence="3 13">Belongs to the cytochrome P450 family.</text>
</comment>
<dbReference type="AlphaFoldDB" id="A0AAU9SN12"/>
<evidence type="ECO:0000256" key="9">
    <source>
        <dbReference type="ARBA" id="ARBA00023004"/>
    </source>
</evidence>
<dbReference type="InterPro" id="IPR017972">
    <property type="entry name" value="Cyt_P450_CS"/>
</dbReference>
<dbReference type="PANTHER" id="PTHR24282:SF142">
    <property type="entry name" value="CYTOCHROME P450 709B1"/>
    <property type="match status" value="1"/>
</dbReference>
<protein>
    <recommendedName>
        <fullName evidence="16">Cytochrome P450</fullName>
    </recommendedName>
</protein>
<dbReference type="Gene3D" id="1.10.630.10">
    <property type="entry name" value="Cytochrome P450"/>
    <property type="match status" value="1"/>
</dbReference>
<keyword evidence="4 12" id="KW-0349">Heme</keyword>
<proteinExistence type="inferred from homology"/>
<evidence type="ECO:0000256" key="3">
    <source>
        <dbReference type="ARBA" id="ARBA00010617"/>
    </source>
</evidence>
<dbReference type="InterPro" id="IPR002401">
    <property type="entry name" value="Cyt_P450_E_grp-I"/>
</dbReference>
<dbReference type="EMBL" id="OU466861">
    <property type="protein sequence ID" value="CAH2066811.1"/>
    <property type="molecule type" value="Genomic_DNA"/>
</dbReference>
<dbReference type="Pfam" id="PF00067">
    <property type="entry name" value="p450"/>
    <property type="match status" value="1"/>
</dbReference>
<evidence type="ECO:0000256" key="12">
    <source>
        <dbReference type="PIRSR" id="PIRSR602401-1"/>
    </source>
</evidence>
<dbReference type="InterPro" id="IPR001128">
    <property type="entry name" value="Cyt_P450"/>
</dbReference>
<gene>
    <name evidence="14" type="ORF">TAV2_LOCUS15552</name>
</gene>
<dbReference type="Proteomes" id="UP000836841">
    <property type="component" value="Chromosome 5"/>
</dbReference>
<keyword evidence="6 12" id="KW-0479">Metal-binding</keyword>
<evidence type="ECO:0000256" key="5">
    <source>
        <dbReference type="ARBA" id="ARBA00022692"/>
    </source>
</evidence>
<dbReference type="InterPro" id="IPR036396">
    <property type="entry name" value="Cyt_P450_sf"/>
</dbReference>
<evidence type="ECO:0008006" key="16">
    <source>
        <dbReference type="Google" id="ProtNLM"/>
    </source>
</evidence>
<evidence type="ECO:0000256" key="10">
    <source>
        <dbReference type="ARBA" id="ARBA00023033"/>
    </source>
</evidence>
<keyword evidence="10 13" id="KW-0503">Monooxygenase</keyword>
<dbReference type="PANTHER" id="PTHR24282">
    <property type="entry name" value="CYTOCHROME P450 FAMILY MEMBER"/>
    <property type="match status" value="1"/>
</dbReference>
<name>A0AAU9SN12_THLAR</name>
<dbReference type="InterPro" id="IPR050665">
    <property type="entry name" value="Cytochrome_P450_Monooxygen"/>
</dbReference>
<dbReference type="GO" id="GO:0005506">
    <property type="term" value="F:iron ion binding"/>
    <property type="evidence" value="ECO:0007669"/>
    <property type="project" value="InterPro"/>
</dbReference>
<dbReference type="GO" id="GO:0020037">
    <property type="term" value="F:heme binding"/>
    <property type="evidence" value="ECO:0007669"/>
    <property type="project" value="InterPro"/>
</dbReference>
<evidence type="ECO:0000313" key="14">
    <source>
        <dbReference type="EMBL" id="CAH2066811.1"/>
    </source>
</evidence>
<evidence type="ECO:0000256" key="13">
    <source>
        <dbReference type="RuleBase" id="RU000461"/>
    </source>
</evidence>
<reference evidence="14 15" key="1">
    <citation type="submission" date="2022-03" db="EMBL/GenBank/DDBJ databases">
        <authorList>
            <person name="Nunn A."/>
            <person name="Chopra R."/>
            <person name="Nunn A."/>
            <person name="Contreras Garrido A."/>
        </authorList>
    </citation>
    <scope>NUCLEOTIDE SEQUENCE [LARGE SCALE GENOMIC DNA]</scope>
</reference>
<evidence type="ECO:0000313" key="15">
    <source>
        <dbReference type="Proteomes" id="UP000836841"/>
    </source>
</evidence>
<dbReference type="CDD" id="cd20641">
    <property type="entry name" value="CYP709"/>
    <property type="match status" value="1"/>
</dbReference>
<dbReference type="GO" id="GO:0016705">
    <property type="term" value="F:oxidoreductase activity, acting on paired donors, with incorporation or reduction of molecular oxygen"/>
    <property type="evidence" value="ECO:0007669"/>
    <property type="project" value="InterPro"/>
</dbReference>
<evidence type="ECO:0000256" key="4">
    <source>
        <dbReference type="ARBA" id="ARBA00022617"/>
    </source>
</evidence>
<dbReference type="GO" id="GO:0016020">
    <property type="term" value="C:membrane"/>
    <property type="evidence" value="ECO:0007669"/>
    <property type="project" value="UniProtKB-SubCell"/>
</dbReference>
<evidence type="ECO:0000256" key="11">
    <source>
        <dbReference type="ARBA" id="ARBA00023136"/>
    </source>
</evidence>
<evidence type="ECO:0000256" key="7">
    <source>
        <dbReference type="ARBA" id="ARBA00022989"/>
    </source>
</evidence>
<sequence length="610" mass="70620">MEIIYDAFMILVWRPFVLTRRFKKQGILGPKYRILYGNLSEMNRMKRESQLLILDRSSHDIFPRVFPHYHQWMSLYGETFLYWDGTEPMLCISDPELVKQMLSSNSDFFVRAKIRPEFLKIVGSKGLTFLEGVDWARHRRILNPAFSIDRLKVMTKVMVDCTLRMLDEWSNQRSDDKTEKLLMKKDMDTEFRRLTADIIATAAFGSSYAQGIEVFRTQQELEKCCVLSLANLFLPGTQYLPTPLNFRIWKLDRKMKNSVKKIVDSRLESETDYGDDLLGIMLKSCESERKERKLSIEEIIDECKNFFFAGYENNSNLLTWTTMLLSLHQDWQEKLREEVFKECGKDETPNSDTLSKLKLEHVYALQMNMVFMESLRLYGPVSFLTREALKDSKLGHLEIPKGTTIIFPLLKMHRDKLIWGSDAHKFNPLRFENGVSRAANHPNALLTFSIGPRACIGQNFAMIEAKTVLTMLLQRFRLNLSDEYKHAPMDHLTVMPQYGVPTRAVLSTETETMKSVLLETEMAWTASWWPWKVWTQLPNKLSQTLTVPSEHPVAKYLEVPIQVTHVTPSCNKNSREEGSQMISFLSIPPVAAIGMVAELGENFTHSTESV</sequence>
<keyword evidence="7" id="KW-1133">Transmembrane helix</keyword>
<keyword evidence="15" id="KW-1185">Reference proteome</keyword>
<keyword evidence="9 12" id="KW-0408">Iron</keyword>
<evidence type="ECO:0000256" key="6">
    <source>
        <dbReference type="ARBA" id="ARBA00022723"/>
    </source>
</evidence>
<evidence type="ECO:0000256" key="1">
    <source>
        <dbReference type="ARBA" id="ARBA00001971"/>
    </source>
</evidence>
<dbReference type="PRINTS" id="PR00385">
    <property type="entry name" value="P450"/>
</dbReference>
<accession>A0AAU9SN12</accession>
<feature type="binding site" description="axial binding residue" evidence="12">
    <location>
        <position position="455"/>
    </location>
    <ligand>
        <name>heme</name>
        <dbReference type="ChEBI" id="CHEBI:30413"/>
    </ligand>
    <ligandPart>
        <name>Fe</name>
        <dbReference type="ChEBI" id="CHEBI:18248"/>
    </ligandPart>
</feature>
<evidence type="ECO:0000256" key="8">
    <source>
        <dbReference type="ARBA" id="ARBA00023002"/>
    </source>
</evidence>
<organism evidence="14 15">
    <name type="scientific">Thlaspi arvense</name>
    <name type="common">Field penny-cress</name>
    <dbReference type="NCBI Taxonomy" id="13288"/>
    <lineage>
        <taxon>Eukaryota</taxon>
        <taxon>Viridiplantae</taxon>
        <taxon>Streptophyta</taxon>
        <taxon>Embryophyta</taxon>
        <taxon>Tracheophyta</taxon>
        <taxon>Spermatophyta</taxon>
        <taxon>Magnoliopsida</taxon>
        <taxon>eudicotyledons</taxon>
        <taxon>Gunneridae</taxon>
        <taxon>Pentapetalae</taxon>
        <taxon>rosids</taxon>
        <taxon>malvids</taxon>
        <taxon>Brassicales</taxon>
        <taxon>Brassicaceae</taxon>
        <taxon>Thlaspideae</taxon>
        <taxon>Thlaspi</taxon>
    </lineage>
</organism>
<keyword evidence="11" id="KW-0472">Membrane</keyword>
<evidence type="ECO:0000256" key="2">
    <source>
        <dbReference type="ARBA" id="ARBA00004167"/>
    </source>
</evidence>
<dbReference type="PROSITE" id="PS00086">
    <property type="entry name" value="CYTOCHROME_P450"/>
    <property type="match status" value="1"/>
</dbReference>
<keyword evidence="5" id="KW-0812">Transmembrane</keyword>
<dbReference type="PRINTS" id="PR00463">
    <property type="entry name" value="EP450I"/>
</dbReference>
<dbReference type="SUPFAM" id="SSF48264">
    <property type="entry name" value="Cytochrome P450"/>
    <property type="match status" value="1"/>
</dbReference>
<keyword evidence="8 13" id="KW-0560">Oxidoreductase</keyword>
<comment type="cofactor">
    <cofactor evidence="1 12">
        <name>heme</name>
        <dbReference type="ChEBI" id="CHEBI:30413"/>
    </cofactor>
</comment>